<reference evidence="1" key="1">
    <citation type="submission" date="2023-08" db="EMBL/GenBank/DDBJ databases">
        <authorList>
            <person name="Alioto T."/>
            <person name="Alioto T."/>
            <person name="Gomez Garrido J."/>
        </authorList>
    </citation>
    <scope>NUCLEOTIDE SEQUENCE</scope>
</reference>
<protein>
    <recommendedName>
        <fullName evidence="3">Reverse transcriptase domain-containing protein</fullName>
    </recommendedName>
</protein>
<dbReference type="Proteomes" id="UP001178508">
    <property type="component" value="Chromosome 16"/>
</dbReference>
<evidence type="ECO:0000313" key="1">
    <source>
        <dbReference type="EMBL" id="CAJ1076249.1"/>
    </source>
</evidence>
<dbReference type="AlphaFoldDB" id="A0AAV1GT86"/>
<organism evidence="1 2">
    <name type="scientific">Xyrichtys novacula</name>
    <name type="common">Pearly razorfish</name>
    <name type="synonym">Hemipteronotus novacula</name>
    <dbReference type="NCBI Taxonomy" id="13765"/>
    <lineage>
        <taxon>Eukaryota</taxon>
        <taxon>Metazoa</taxon>
        <taxon>Chordata</taxon>
        <taxon>Craniata</taxon>
        <taxon>Vertebrata</taxon>
        <taxon>Euteleostomi</taxon>
        <taxon>Actinopterygii</taxon>
        <taxon>Neopterygii</taxon>
        <taxon>Teleostei</taxon>
        <taxon>Neoteleostei</taxon>
        <taxon>Acanthomorphata</taxon>
        <taxon>Eupercaria</taxon>
        <taxon>Labriformes</taxon>
        <taxon>Labridae</taxon>
        <taxon>Xyrichtys</taxon>
    </lineage>
</organism>
<keyword evidence="2" id="KW-1185">Reference proteome</keyword>
<accession>A0AAV1GT86</accession>
<sequence>MERWKATADHFAYQTGISVDDAIIFLLQRALSHLELPGSPVRVLFLDLSSAFNTIRPAILRDKLELSRVD</sequence>
<proteinExistence type="predicted"/>
<dbReference type="EMBL" id="OY660879">
    <property type="protein sequence ID" value="CAJ1076249.1"/>
    <property type="molecule type" value="Genomic_DNA"/>
</dbReference>
<name>A0AAV1GT86_XYRNO</name>
<gene>
    <name evidence="1" type="ORF">XNOV1_A018267</name>
</gene>
<evidence type="ECO:0008006" key="3">
    <source>
        <dbReference type="Google" id="ProtNLM"/>
    </source>
</evidence>
<evidence type="ECO:0000313" key="2">
    <source>
        <dbReference type="Proteomes" id="UP001178508"/>
    </source>
</evidence>